<evidence type="ECO:0000313" key="1">
    <source>
        <dbReference type="EMBL" id="KML56848.1"/>
    </source>
</evidence>
<evidence type="ECO:0000313" key="2">
    <source>
        <dbReference type="Proteomes" id="UP000036338"/>
    </source>
</evidence>
<dbReference type="AlphaFoldDB" id="A0A0J5WYF0"/>
<name>A0A0J5WYF0_BURCE</name>
<dbReference type="RefSeq" id="WP_048246533.1">
    <property type="nucleotide sequence ID" value="NZ_LDWR01000025.1"/>
</dbReference>
<dbReference type="Proteomes" id="UP000036338">
    <property type="component" value="Unassembled WGS sequence"/>
</dbReference>
<gene>
    <name evidence="1" type="ORF">VL15_15610</name>
</gene>
<accession>A0A0J5WYF0</accession>
<sequence length="127" mass="13660">MVTLQVVQNLDALTNAIEVAIERADWSEAVRAAETRLRFVAALAPDQPDEVLAALRRMQEIDVRISTAARETLLALVAECRMALHETGVATNELKAHQRSLDAGAAASRCVSSRAGTRLAARPATRG</sequence>
<protein>
    <recommendedName>
        <fullName evidence="3">Flagellar protein FliT</fullName>
    </recommendedName>
</protein>
<dbReference type="EMBL" id="LDWR01000025">
    <property type="protein sequence ID" value="KML56848.1"/>
    <property type="molecule type" value="Genomic_DNA"/>
</dbReference>
<dbReference type="PATRIC" id="fig|292.27.peg.3075"/>
<evidence type="ECO:0008006" key="3">
    <source>
        <dbReference type="Google" id="ProtNLM"/>
    </source>
</evidence>
<proteinExistence type="predicted"/>
<reference evidence="1 2" key="1">
    <citation type="submission" date="2015-05" db="EMBL/GenBank/DDBJ databases">
        <title>Draft genome of Burkholderia cepacia LK29.</title>
        <authorList>
            <person name="Chan X.Y."/>
        </authorList>
    </citation>
    <scope>NUCLEOTIDE SEQUENCE [LARGE SCALE GENOMIC DNA]</scope>
    <source>
        <strain evidence="1 2">LK29</strain>
    </source>
</reference>
<comment type="caution">
    <text evidence="1">The sequence shown here is derived from an EMBL/GenBank/DDBJ whole genome shotgun (WGS) entry which is preliminary data.</text>
</comment>
<organism evidence="1 2">
    <name type="scientific">Burkholderia cepacia</name>
    <name type="common">Pseudomonas cepacia</name>
    <dbReference type="NCBI Taxonomy" id="292"/>
    <lineage>
        <taxon>Bacteria</taxon>
        <taxon>Pseudomonadati</taxon>
        <taxon>Pseudomonadota</taxon>
        <taxon>Betaproteobacteria</taxon>
        <taxon>Burkholderiales</taxon>
        <taxon>Burkholderiaceae</taxon>
        <taxon>Burkholderia</taxon>
        <taxon>Burkholderia cepacia complex</taxon>
    </lineage>
</organism>